<dbReference type="SUPFAM" id="SSF160246">
    <property type="entry name" value="EspE N-terminal domain-like"/>
    <property type="match status" value="1"/>
</dbReference>
<comment type="subcellular location">
    <subcellularLocation>
        <location evidence="1">Membrane</location>
        <topology evidence="1">Multi-pass membrane protein</topology>
    </subcellularLocation>
</comment>
<reference evidence="8 9" key="1">
    <citation type="submission" date="2016-11" db="EMBL/GenBank/DDBJ databases">
        <authorList>
            <person name="Jaros S."/>
            <person name="Januszkiewicz K."/>
            <person name="Wedrychowicz H."/>
        </authorList>
    </citation>
    <scope>NUCLEOTIDE SEQUENCE [LARGE SCALE GENOMIC DNA]</scope>
    <source>
        <strain evidence="8 9">DSM 10068</strain>
    </source>
</reference>
<dbReference type="InterPro" id="IPR029044">
    <property type="entry name" value="Nucleotide-diphossugar_trans"/>
</dbReference>
<accession>A0A1M5VFK2</accession>
<evidence type="ECO:0000256" key="1">
    <source>
        <dbReference type="ARBA" id="ARBA00004141"/>
    </source>
</evidence>
<evidence type="ECO:0000256" key="6">
    <source>
        <dbReference type="ARBA" id="ARBA00023136"/>
    </source>
</evidence>
<evidence type="ECO:0000256" key="4">
    <source>
        <dbReference type="ARBA" id="ARBA00022692"/>
    </source>
</evidence>
<keyword evidence="6 7" id="KW-0472">Membrane</keyword>
<dbReference type="SUPFAM" id="SSF53448">
    <property type="entry name" value="Nucleotide-diphospho-sugar transferases"/>
    <property type="match status" value="1"/>
</dbReference>
<evidence type="ECO:0000313" key="9">
    <source>
        <dbReference type="Proteomes" id="UP000183995"/>
    </source>
</evidence>
<evidence type="ECO:0000256" key="2">
    <source>
        <dbReference type="ARBA" id="ARBA00022676"/>
    </source>
</evidence>
<keyword evidence="5 7" id="KW-1133">Transmembrane helix</keyword>
<feature type="transmembrane region" description="Helical" evidence="7">
    <location>
        <begin position="375"/>
        <end position="394"/>
    </location>
</feature>
<protein>
    <submittedName>
        <fullName evidence="8">Adsorption protein B</fullName>
    </submittedName>
</protein>
<dbReference type="InterPro" id="IPR037257">
    <property type="entry name" value="T2SS_E_N_sf"/>
</dbReference>
<dbReference type="GO" id="GO:0016020">
    <property type="term" value="C:membrane"/>
    <property type="evidence" value="ECO:0007669"/>
    <property type="project" value="UniProtKB-SubCell"/>
</dbReference>
<organism evidence="8 9">
    <name type="scientific">Sporobacter termitidis DSM 10068</name>
    <dbReference type="NCBI Taxonomy" id="1123282"/>
    <lineage>
        <taxon>Bacteria</taxon>
        <taxon>Bacillati</taxon>
        <taxon>Bacillota</taxon>
        <taxon>Clostridia</taxon>
        <taxon>Eubacteriales</taxon>
        <taxon>Oscillospiraceae</taxon>
        <taxon>Sporobacter</taxon>
    </lineage>
</organism>
<feature type="transmembrane region" description="Helical" evidence="7">
    <location>
        <begin position="351"/>
        <end position="369"/>
    </location>
</feature>
<dbReference type="AlphaFoldDB" id="A0A1M5VFK2"/>
<dbReference type="Proteomes" id="UP000183995">
    <property type="component" value="Unassembled WGS sequence"/>
</dbReference>
<dbReference type="Gene3D" id="3.90.550.10">
    <property type="entry name" value="Spore Coat Polysaccharide Biosynthesis Protein SpsA, Chain A"/>
    <property type="match status" value="1"/>
</dbReference>
<dbReference type="PANTHER" id="PTHR43867:SF2">
    <property type="entry name" value="CELLULOSE SYNTHASE CATALYTIC SUBUNIT A [UDP-FORMING]"/>
    <property type="match status" value="1"/>
</dbReference>
<name>A0A1M5VFK2_9FIRM</name>
<feature type="transmembrane region" description="Helical" evidence="7">
    <location>
        <begin position="6"/>
        <end position="26"/>
    </location>
</feature>
<dbReference type="InterPro" id="IPR050321">
    <property type="entry name" value="Glycosyltr_2/OpgH_subfam"/>
</dbReference>
<evidence type="ECO:0000313" key="8">
    <source>
        <dbReference type="EMBL" id="SHH73928.1"/>
    </source>
</evidence>
<dbReference type="GO" id="GO:0016757">
    <property type="term" value="F:glycosyltransferase activity"/>
    <property type="evidence" value="ECO:0007669"/>
    <property type="project" value="UniProtKB-KW"/>
</dbReference>
<keyword evidence="2" id="KW-0328">Glycosyltransferase</keyword>
<keyword evidence="4 7" id="KW-0812">Transmembrane</keyword>
<dbReference type="Pfam" id="PF13641">
    <property type="entry name" value="Glyco_tranf_2_3"/>
    <property type="match status" value="1"/>
</dbReference>
<dbReference type="STRING" id="1123282.SAMN02745823_00801"/>
<gene>
    <name evidence="8" type="ORF">SAMN02745823_00801</name>
</gene>
<evidence type="ECO:0000256" key="5">
    <source>
        <dbReference type="ARBA" id="ARBA00022989"/>
    </source>
</evidence>
<feature type="transmembrane region" description="Helical" evidence="7">
    <location>
        <begin position="401"/>
        <end position="421"/>
    </location>
</feature>
<evidence type="ECO:0000256" key="7">
    <source>
        <dbReference type="SAM" id="Phobius"/>
    </source>
</evidence>
<dbReference type="OrthoDB" id="9797391at2"/>
<dbReference type="EMBL" id="FQXV01000002">
    <property type="protein sequence ID" value="SHH73928.1"/>
    <property type="molecule type" value="Genomic_DNA"/>
</dbReference>
<proteinExistence type="predicted"/>
<dbReference type="PANTHER" id="PTHR43867">
    <property type="entry name" value="CELLULOSE SYNTHASE CATALYTIC SUBUNIT A [UDP-FORMING]"/>
    <property type="match status" value="1"/>
</dbReference>
<dbReference type="RefSeq" id="WP_073076371.1">
    <property type="nucleotide sequence ID" value="NZ_FQXV01000002.1"/>
</dbReference>
<sequence>MEHIIRIIGVVVALGFVLFSIDDLIWDIISIVRKIRDGAPERLPIERLDAVPPKLLAVMIAAWHEDNVIEPVIDNMIAALQYPLSMYHVFIGVYPNDAPTIAAVERLGEKYENVHMVVNSRPGPTCKADNINNMLRYIRQFETERRWRFFSVTVHDSEDVVHPYELKLTNYLIERHDVLQFPVIPLQKMPDIRSVFRSMTTGTYADEFAENHYRTMGTRESMSAVVPSAGTGFVISHVILDGLHGAPLFPEDSLTEDYKLSLMLTQKGYNIHFVLERVPRLMDNNTVRWDYVATRSFFPDTFRTATRQKMRWIYGITMQSIKISDIFRTGKMGFAARYSLYKDAKAKASNLMVLPGYLVFIYFLLSLFLPLPDMYTRHSLAWGLCVFLTFMMVFRQTMRAVAIANFYGFKSMAVACLLPPLMPVRLVWGNIINLTATLKAWKLYFLGAGTKKKKGKVAWNKTDHTFLNRHVLYRYYRNVGDVLLEKQYLSVSALSGALRRSRTEGRRIGDILLSEGAVTEEQLMEAVANVQHRLFIRDIAPFANGAAADFDGTLLEELAVYPLFSSKGRYVFAAADATPIEKIPGLLGVARENCGFVYSARQSILAALHGGAGPATAAREAVGRLLDRDAITMEQAVLALGYQAFTPDILEYMGLRDTEPAPAPVALAT</sequence>
<keyword evidence="3" id="KW-0808">Transferase</keyword>
<keyword evidence="9" id="KW-1185">Reference proteome</keyword>
<evidence type="ECO:0000256" key="3">
    <source>
        <dbReference type="ARBA" id="ARBA00022679"/>
    </source>
</evidence>